<dbReference type="RefSeq" id="WP_093916517.1">
    <property type="nucleotide sequence ID" value="NZ_FPAJ01000003.1"/>
</dbReference>
<dbReference type="CDD" id="cd16936">
    <property type="entry name" value="HATPase_RsbW-like"/>
    <property type="match status" value="1"/>
</dbReference>
<dbReference type="Gene3D" id="3.30.565.10">
    <property type="entry name" value="Histidine kinase-like ATPase, C-terminal domain"/>
    <property type="match status" value="1"/>
</dbReference>
<dbReference type="Pfam" id="PF13581">
    <property type="entry name" value="HATPase_c_2"/>
    <property type="match status" value="1"/>
</dbReference>
<accession>A0A1I6TLI7</accession>
<dbReference type="STRING" id="394264.SAMN04488040_2328"/>
<name>A0A1I6TLI7_9RHOB</name>
<dbReference type="PANTHER" id="PTHR35526">
    <property type="entry name" value="ANTI-SIGMA-F FACTOR RSBW-RELATED"/>
    <property type="match status" value="1"/>
</dbReference>
<proteinExistence type="predicted"/>
<dbReference type="EMBL" id="FPAJ01000003">
    <property type="protein sequence ID" value="SFS90035.1"/>
    <property type="molecule type" value="Genomic_DNA"/>
</dbReference>
<evidence type="ECO:0000256" key="1">
    <source>
        <dbReference type="ARBA" id="ARBA00022527"/>
    </source>
</evidence>
<keyword evidence="3" id="KW-0808">Transferase</keyword>
<dbReference type="OrthoDB" id="9792240at2"/>
<dbReference type="AlphaFoldDB" id="A0A1I6TLI7"/>
<organism evidence="3 4">
    <name type="scientific">Sulfitobacter marinus</name>
    <dbReference type="NCBI Taxonomy" id="394264"/>
    <lineage>
        <taxon>Bacteria</taxon>
        <taxon>Pseudomonadati</taxon>
        <taxon>Pseudomonadota</taxon>
        <taxon>Alphaproteobacteria</taxon>
        <taxon>Rhodobacterales</taxon>
        <taxon>Roseobacteraceae</taxon>
        <taxon>Sulfitobacter</taxon>
    </lineage>
</organism>
<keyword evidence="4" id="KW-1185">Reference proteome</keyword>
<dbReference type="Proteomes" id="UP000199239">
    <property type="component" value="Unassembled WGS sequence"/>
</dbReference>
<dbReference type="InterPro" id="IPR050267">
    <property type="entry name" value="Anti-sigma-factor_SerPK"/>
</dbReference>
<dbReference type="InterPro" id="IPR003594">
    <property type="entry name" value="HATPase_dom"/>
</dbReference>
<sequence length="169" mass="18077">MATQNKRDKVKQGGAPEVVFDLSLVGTMQDVRDALKACRAQLYPICKTAQKLDDIELVMAETFNNIVEHALAGQTGNSPIHVSCTKDGDLISLVFRDVGTPFANNVAPGRGQVGTAAHAQSLPEGGFGWGLIHHLAQDISYVRVKQHNVLTIVIDVATPPASVPNKPSQ</sequence>
<dbReference type="GO" id="GO:0004674">
    <property type="term" value="F:protein serine/threonine kinase activity"/>
    <property type="evidence" value="ECO:0007669"/>
    <property type="project" value="UniProtKB-KW"/>
</dbReference>
<dbReference type="PANTHER" id="PTHR35526:SF6">
    <property type="entry name" value="SLR1861 PROTEIN"/>
    <property type="match status" value="1"/>
</dbReference>
<evidence type="ECO:0000313" key="4">
    <source>
        <dbReference type="Proteomes" id="UP000199239"/>
    </source>
</evidence>
<evidence type="ECO:0000259" key="2">
    <source>
        <dbReference type="Pfam" id="PF13581"/>
    </source>
</evidence>
<gene>
    <name evidence="3" type="ORF">SAMN04488040_2328</name>
</gene>
<keyword evidence="3" id="KW-0418">Kinase</keyword>
<protein>
    <submittedName>
        <fullName evidence="3">Serine/threonine-protein kinase RsbW</fullName>
    </submittedName>
</protein>
<dbReference type="InterPro" id="IPR036890">
    <property type="entry name" value="HATPase_C_sf"/>
</dbReference>
<reference evidence="4" key="1">
    <citation type="submission" date="2016-10" db="EMBL/GenBank/DDBJ databases">
        <authorList>
            <person name="Varghese N."/>
            <person name="Submissions S."/>
        </authorList>
    </citation>
    <scope>NUCLEOTIDE SEQUENCE [LARGE SCALE GENOMIC DNA]</scope>
    <source>
        <strain evidence="4">DSM 23422</strain>
    </source>
</reference>
<evidence type="ECO:0000313" key="3">
    <source>
        <dbReference type="EMBL" id="SFS90035.1"/>
    </source>
</evidence>
<keyword evidence="1" id="KW-0723">Serine/threonine-protein kinase</keyword>
<feature type="domain" description="Histidine kinase/HSP90-like ATPase" evidence="2">
    <location>
        <begin position="30"/>
        <end position="153"/>
    </location>
</feature>
<dbReference type="SUPFAM" id="SSF55874">
    <property type="entry name" value="ATPase domain of HSP90 chaperone/DNA topoisomerase II/histidine kinase"/>
    <property type="match status" value="1"/>
</dbReference>